<comment type="caution">
    <text evidence="2">The sequence shown here is derived from an EMBL/GenBank/DDBJ whole genome shotgun (WGS) entry which is preliminary data.</text>
</comment>
<feature type="transmembrane region" description="Helical" evidence="1">
    <location>
        <begin position="20"/>
        <end position="39"/>
    </location>
</feature>
<sequence>MKLRKTETMKRPYLTQFERILITHGTLIGDCVMLRFRFIQLGRSIEVFMQYIIYNLKEMKTRNTVIAILKIMFLLLVGTLLFFAIPSCRSSKMIKSPHGPVHRYQLREIDRVHRYNE</sequence>
<keyword evidence="1" id="KW-0472">Membrane</keyword>
<evidence type="ECO:0000313" key="2">
    <source>
        <dbReference type="EMBL" id="KKL05711.1"/>
    </source>
</evidence>
<protein>
    <submittedName>
        <fullName evidence="2">Uncharacterized protein</fullName>
    </submittedName>
</protein>
<accession>A0A0F9CJ52</accession>
<keyword evidence="1" id="KW-1133">Transmembrane helix</keyword>
<feature type="transmembrane region" description="Helical" evidence="1">
    <location>
        <begin position="65"/>
        <end position="85"/>
    </location>
</feature>
<keyword evidence="1" id="KW-0812">Transmembrane</keyword>
<proteinExistence type="predicted"/>
<organism evidence="2">
    <name type="scientific">marine sediment metagenome</name>
    <dbReference type="NCBI Taxonomy" id="412755"/>
    <lineage>
        <taxon>unclassified sequences</taxon>
        <taxon>metagenomes</taxon>
        <taxon>ecological metagenomes</taxon>
    </lineage>
</organism>
<evidence type="ECO:0000256" key="1">
    <source>
        <dbReference type="SAM" id="Phobius"/>
    </source>
</evidence>
<gene>
    <name evidence="2" type="ORF">LCGC14_2603310</name>
</gene>
<reference evidence="2" key="1">
    <citation type="journal article" date="2015" name="Nature">
        <title>Complex archaea that bridge the gap between prokaryotes and eukaryotes.</title>
        <authorList>
            <person name="Spang A."/>
            <person name="Saw J.H."/>
            <person name="Jorgensen S.L."/>
            <person name="Zaremba-Niedzwiedzka K."/>
            <person name="Martijn J."/>
            <person name="Lind A.E."/>
            <person name="van Eijk R."/>
            <person name="Schleper C."/>
            <person name="Guy L."/>
            <person name="Ettema T.J."/>
        </authorList>
    </citation>
    <scope>NUCLEOTIDE SEQUENCE</scope>
</reference>
<name>A0A0F9CJ52_9ZZZZ</name>
<dbReference type="AlphaFoldDB" id="A0A0F9CJ52"/>
<dbReference type="EMBL" id="LAZR01044003">
    <property type="protein sequence ID" value="KKL05711.1"/>
    <property type="molecule type" value="Genomic_DNA"/>
</dbReference>